<evidence type="ECO:0000313" key="3">
    <source>
        <dbReference type="EMBL" id="MCF5630144.1"/>
    </source>
</evidence>
<dbReference type="Proteomes" id="UP000814010">
    <property type="component" value="Unassembled WGS sequence"/>
</dbReference>
<evidence type="ECO:0000256" key="1">
    <source>
        <dbReference type="SAM" id="MobiDB-lite"/>
    </source>
</evidence>
<dbReference type="EMBL" id="WKAE01000115">
    <property type="protein sequence ID" value="MCF5630144.1"/>
    <property type="molecule type" value="Genomic_DNA"/>
</dbReference>
<feature type="region of interest" description="Disordered" evidence="1">
    <location>
        <begin position="1"/>
        <end position="21"/>
    </location>
</feature>
<evidence type="ECO:0000256" key="2">
    <source>
        <dbReference type="SAM" id="Phobius"/>
    </source>
</evidence>
<keyword evidence="2" id="KW-0812">Transmembrane</keyword>
<comment type="caution">
    <text evidence="3">The sequence shown here is derived from an EMBL/GenBank/DDBJ whole genome shotgun (WGS) entry which is preliminary data.</text>
</comment>
<proteinExistence type="predicted"/>
<protein>
    <submittedName>
        <fullName evidence="3">Uncharacterized protein</fullName>
    </submittedName>
</protein>
<feature type="non-terminal residue" evidence="3">
    <location>
        <position position="63"/>
    </location>
</feature>
<organism evidence="3 4">
    <name type="scientific">Pseudomonas syringae</name>
    <dbReference type="NCBI Taxonomy" id="317"/>
    <lineage>
        <taxon>Bacteria</taxon>
        <taxon>Pseudomonadati</taxon>
        <taxon>Pseudomonadota</taxon>
        <taxon>Gammaproteobacteria</taxon>
        <taxon>Pseudomonadales</taxon>
        <taxon>Pseudomonadaceae</taxon>
        <taxon>Pseudomonas</taxon>
    </lineage>
</organism>
<sequence length="63" mass="6664">MEPAQAPNGTGGYEMTSCLDVDTQETRPLAELKREKAMKRILLGTLFAAVSINAMAQAPGGPD</sequence>
<evidence type="ECO:0000313" key="4">
    <source>
        <dbReference type="Proteomes" id="UP000814010"/>
    </source>
</evidence>
<reference evidence="3" key="1">
    <citation type="submission" date="2019-11" db="EMBL/GenBank/DDBJ databases">
        <title>Epiphytic Pseudomonas syringae from cherry orchards.</title>
        <authorList>
            <person name="Hulin M.T."/>
        </authorList>
    </citation>
    <scope>NUCLEOTIDE SEQUENCE</scope>
    <source>
        <strain evidence="3">PA-2-5E</strain>
    </source>
</reference>
<name>A0A9Q4FI14_PSESX</name>
<dbReference type="AlphaFoldDB" id="A0A9Q4FI14"/>
<feature type="transmembrane region" description="Helical" evidence="2">
    <location>
        <begin position="41"/>
        <end position="60"/>
    </location>
</feature>
<accession>A0A9Q4FI14</accession>
<gene>
    <name evidence="3" type="ORF">GIV53_12640</name>
</gene>
<keyword evidence="2" id="KW-0472">Membrane</keyword>
<keyword evidence="2" id="KW-1133">Transmembrane helix</keyword>